<dbReference type="Proteomes" id="UP000076842">
    <property type="component" value="Unassembled WGS sequence"/>
</dbReference>
<gene>
    <name evidence="1" type="ORF">CALCODRAFT_487611</name>
</gene>
<evidence type="ECO:0000313" key="1">
    <source>
        <dbReference type="EMBL" id="KZT51824.1"/>
    </source>
</evidence>
<keyword evidence="2" id="KW-1185">Reference proteome</keyword>
<accession>A0A165D0Y5</accession>
<protein>
    <submittedName>
        <fullName evidence="1">Uncharacterized protein</fullName>
    </submittedName>
</protein>
<dbReference type="EMBL" id="KV424089">
    <property type="protein sequence ID" value="KZT51824.1"/>
    <property type="molecule type" value="Genomic_DNA"/>
</dbReference>
<name>A0A165D0Y5_9BASI</name>
<evidence type="ECO:0000313" key="2">
    <source>
        <dbReference type="Proteomes" id="UP000076842"/>
    </source>
</evidence>
<proteinExistence type="predicted"/>
<dbReference type="OrthoDB" id="3332563at2759"/>
<dbReference type="InParanoid" id="A0A165D0Y5"/>
<dbReference type="AlphaFoldDB" id="A0A165D0Y5"/>
<reference evidence="1 2" key="1">
    <citation type="journal article" date="2016" name="Mol. Biol. Evol.">
        <title>Comparative Genomics of Early-Diverging Mushroom-Forming Fungi Provides Insights into the Origins of Lignocellulose Decay Capabilities.</title>
        <authorList>
            <person name="Nagy L.G."/>
            <person name="Riley R."/>
            <person name="Tritt A."/>
            <person name="Adam C."/>
            <person name="Daum C."/>
            <person name="Floudas D."/>
            <person name="Sun H."/>
            <person name="Yadav J.S."/>
            <person name="Pangilinan J."/>
            <person name="Larsson K.H."/>
            <person name="Matsuura K."/>
            <person name="Barry K."/>
            <person name="Labutti K."/>
            <person name="Kuo R."/>
            <person name="Ohm R.A."/>
            <person name="Bhattacharya S.S."/>
            <person name="Shirouzu T."/>
            <person name="Yoshinaga Y."/>
            <person name="Martin F.M."/>
            <person name="Grigoriev I.V."/>
            <person name="Hibbett D.S."/>
        </authorList>
    </citation>
    <scope>NUCLEOTIDE SEQUENCE [LARGE SCALE GENOMIC DNA]</scope>
    <source>
        <strain evidence="1 2">HHB12733</strain>
    </source>
</reference>
<organism evidence="1 2">
    <name type="scientific">Calocera cornea HHB12733</name>
    <dbReference type="NCBI Taxonomy" id="1353952"/>
    <lineage>
        <taxon>Eukaryota</taxon>
        <taxon>Fungi</taxon>
        <taxon>Dikarya</taxon>
        <taxon>Basidiomycota</taxon>
        <taxon>Agaricomycotina</taxon>
        <taxon>Dacrymycetes</taxon>
        <taxon>Dacrymycetales</taxon>
        <taxon>Dacrymycetaceae</taxon>
        <taxon>Calocera</taxon>
    </lineage>
</organism>
<sequence>MPEAKVVAFKWERGKGYYPGDKVGHLDKKWECKKKHQGDWITEPQAGLYWDSYWKPIN</sequence>